<keyword evidence="5 15" id="KW-0347">Helicase</keyword>
<evidence type="ECO:0000259" key="17">
    <source>
        <dbReference type="PROSITE" id="PS51198"/>
    </source>
</evidence>
<feature type="region of interest" description="Disordered" evidence="16">
    <location>
        <begin position="969"/>
        <end position="1008"/>
    </location>
</feature>
<keyword evidence="20" id="KW-1185">Reference proteome</keyword>
<keyword evidence="6 19" id="KW-0269">Exonuclease</keyword>
<organism evidence="19 20">
    <name type="scientific">Novosphingobium barchaimii LL02</name>
    <dbReference type="NCBI Taxonomy" id="1114963"/>
    <lineage>
        <taxon>Bacteria</taxon>
        <taxon>Pseudomonadati</taxon>
        <taxon>Pseudomonadota</taxon>
        <taxon>Alphaproteobacteria</taxon>
        <taxon>Sphingomonadales</taxon>
        <taxon>Sphingomonadaceae</taxon>
        <taxon>Novosphingobium</taxon>
    </lineage>
</organism>
<evidence type="ECO:0000256" key="1">
    <source>
        <dbReference type="ARBA" id="ARBA00022722"/>
    </source>
</evidence>
<dbReference type="EC" id="5.6.2.4" evidence="12"/>
<dbReference type="AlphaFoldDB" id="A0A0J7Y5D5"/>
<evidence type="ECO:0000256" key="3">
    <source>
        <dbReference type="ARBA" id="ARBA00022763"/>
    </source>
</evidence>
<gene>
    <name evidence="19" type="ORF">V474_07375</name>
</gene>
<evidence type="ECO:0000256" key="16">
    <source>
        <dbReference type="SAM" id="MobiDB-lite"/>
    </source>
</evidence>
<evidence type="ECO:0000256" key="15">
    <source>
        <dbReference type="PROSITE-ProRule" id="PRU00560"/>
    </source>
</evidence>
<comment type="caution">
    <text evidence="19">The sequence shown here is derived from an EMBL/GenBank/DDBJ whole genome shotgun (WGS) entry which is preliminary data.</text>
</comment>
<feature type="region of interest" description="Disordered" evidence="16">
    <location>
        <begin position="560"/>
        <end position="582"/>
    </location>
</feature>
<evidence type="ECO:0000256" key="2">
    <source>
        <dbReference type="ARBA" id="ARBA00022741"/>
    </source>
</evidence>
<feature type="domain" description="UvrD-like helicase ATP-binding" evidence="17">
    <location>
        <begin position="7"/>
        <end position="513"/>
    </location>
</feature>
<evidence type="ECO:0000256" key="6">
    <source>
        <dbReference type="ARBA" id="ARBA00022839"/>
    </source>
</evidence>
<dbReference type="PROSITE" id="PS51198">
    <property type="entry name" value="UVRD_HELICASE_ATP_BIND"/>
    <property type="match status" value="1"/>
</dbReference>
<evidence type="ECO:0000256" key="14">
    <source>
        <dbReference type="ARBA" id="ARBA00048988"/>
    </source>
</evidence>
<feature type="compositionally biased region" description="Pro residues" evidence="16">
    <location>
        <begin position="976"/>
        <end position="985"/>
    </location>
</feature>
<keyword evidence="9" id="KW-0234">DNA repair</keyword>
<dbReference type="PANTHER" id="PTHR11070">
    <property type="entry name" value="UVRD / RECB / PCRA DNA HELICASE FAMILY MEMBER"/>
    <property type="match status" value="1"/>
</dbReference>
<keyword evidence="3" id="KW-0227">DNA damage</keyword>
<dbReference type="GO" id="GO:0003677">
    <property type="term" value="F:DNA binding"/>
    <property type="evidence" value="ECO:0007669"/>
    <property type="project" value="UniProtKB-KW"/>
</dbReference>
<dbReference type="InterPro" id="IPR000212">
    <property type="entry name" value="DNA_helicase_UvrD/REP"/>
</dbReference>
<keyword evidence="1" id="KW-0540">Nuclease</keyword>
<keyword evidence="4 15" id="KW-0378">Hydrolase</keyword>
<dbReference type="GO" id="GO:0043138">
    <property type="term" value="F:3'-5' DNA helicase activity"/>
    <property type="evidence" value="ECO:0007669"/>
    <property type="project" value="UniProtKB-EC"/>
</dbReference>
<dbReference type="InterPro" id="IPR014151">
    <property type="entry name" value="DNA_helicase_AddA"/>
</dbReference>
<evidence type="ECO:0000256" key="13">
    <source>
        <dbReference type="ARBA" id="ARBA00034923"/>
    </source>
</evidence>
<feature type="domain" description="UvrD-like helicase C-terminal" evidence="18">
    <location>
        <begin position="547"/>
        <end position="822"/>
    </location>
</feature>
<evidence type="ECO:0000256" key="4">
    <source>
        <dbReference type="ARBA" id="ARBA00022801"/>
    </source>
</evidence>
<evidence type="ECO:0000259" key="18">
    <source>
        <dbReference type="PROSITE" id="PS51217"/>
    </source>
</evidence>
<dbReference type="Pfam" id="PF13361">
    <property type="entry name" value="UvrD_C"/>
    <property type="match status" value="1"/>
</dbReference>
<keyword evidence="2 15" id="KW-0547">Nucleotide-binding</keyword>
<feature type="binding site" evidence="15">
    <location>
        <begin position="28"/>
        <end position="35"/>
    </location>
    <ligand>
        <name>ATP</name>
        <dbReference type="ChEBI" id="CHEBI:30616"/>
    </ligand>
</feature>
<proteinExistence type="predicted"/>
<dbReference type="Gene3D" id="3.40.50.300">
    <property type="entry name" value="P-loop containing nucleotide triphosphate hydrolases"/>
    <property type="match status" value="4"/>
</dbReference>
<dbReference type="InterPro" id="IPR038726">
    <property type="entry name" value="PDDEXK_AddAB-type"/>
</dbReference>
<dbReference type="RefSeq" id="WP_059149853.1">
    <property type="nucleotide sequence ID" value="NZ_KQ130452.1"/>
</dbReference>
<dbReference type="InterPro" id="IPR027417">
    <property type="entry name" value="P-loop_NTPase"/>
</dbReference>
<keyword evidence="7 15" id="KW-0067">ATP-binding</keyword>
<protein>
    <recommendedName>
        <fullName evidence="12">DNA 3'-5' helicase</fullName>
        <ecNumber evidence="12">5.6.2.4</ecNumber>
    </recommendedName>
    <alternativeName>
        <fullName evidence="13">DNA 3'-5' helicase II</fullName>
    </alternativeName>
</protein>
<evidence type="ECO:0000256" key="11">
    <source>
        <dbReference type="ARBA" id="ARBA00034617"/>
    </source>
</evidence>
<evidence type="ECO:0000256" key="10">
    <source>
        <dbReference type="ARBA" id="ARBA00023235"/>
    </source>
</evidence>
<comment type="catalytic activity">
    <reaction evidence="11">
        <text>Couples ATP hydrolysis with the unwinding of duplex DNA by translocating in the 3'-5' direction.</text>
        <dbReference type="EC" id="5.6.2.4"/>
    </reaction>
</comment>
<comment type="catalytic activity">
    <reaction evidence="14">
        <text>ATP + H2O = ADP + phosphate + H(+)</text>
        <dbReference type="Rhea" id="RHEA:13065"/>
        <dbReference type="ChEBI" id="CHEBI:15377"/>
        <dbReference type="ChEBI" id="CHEBI:15378"/>
        <dbReference type="ChEBI" id="CHEBI:30616"/>
        <dbReference type="ChEBI" id="CHEBI:43474"/>
        <dbReference type="ChEBI" id="CHEBI:456216"/>
        <dbReference type="EC" id="5.6.2.4"/>
    </reaction>
</comment>
<dbReference type="InterPro" id="IPR014017">
    <property type="entry name" value="DNA_helicase_UvrD-like_C"/>
</dbReference>
<dbReference type="Proteomes" id="UP000052268">
    <property type="component" value="Unassembled WGS sequence"/>
</dbReference>
<sequence>MSGAATVHPLHGNQMLAVDPQETVWLSASAGTGKTQVLSSRVLRLLLQPNIEPSQVLCLTFTKAGATEMAARINGTLAEWVRLDDTALGMRLAAIGATASAESKARARTLFASVLDSPGGGLRIDTIHAFSQWLLATFPQEADLIPGSRPMEERERELLARQVLADLLVNAQDDPLGDPALLRAVEGLSLRHGPDAVLGFLLRCASARSAWFGPGGWQAGDMRANVLRLVGLSPEADRDWLAGQCSDAAFDVVSLRRCMEVNHQWGTKTGLGAVDTISEWLLGDGAQRLAGLDALTGVFLTQKGEPKASKSQDKIDPAYGEYCARVVERIDAICSARGLLDLADRLVPALRLGRAFAIAWDEAKQREGLIDFDDQIRRAADLLGNRDQADWIRYKLDRRFDHILVDEAQDTNAAQWDIIFAMAGEFWAGLGQHEGRGGGGGRPDELMRTLFVVGDYKQAIFRFQGTSPENFRRAADRVRREMGEAAQNAQMLRNTFAPRNLLELGLDRSFRTAQTVLDFVDEAISGIGHANFGLDVPPGRHEGQDRKGYVALWRPVSDTLEGEDEGAGEDDGEDGTAPNWLSRPDRQMAERIALQVREWLDPHGPGLTLVKGTPRRAGAGDIMVLVRQRKELAGLIVARLHAAGVPVAGVDRLRLGAPLAVKDLVAALRFAVQPLDDLNLAGLLVSPLVGWSQEQLLAHAYRPKYTALWEHLRRSREPEVAAVMAQLVDLLGRADFNPPQDLLHWLLVGPWQGRRRLVARLGTEANDPIDELLNAAKAYVVTDTPSLAGFLAWFDAGDGELKREADNAAGLVRVMTVHGSKGLQAPIVILADATSNPDNARERGMDLPDPANEARVIPLPPLSKDEKHGRIAAHIENARSADEQEHWRLLYVAMTRAEEALFVGGALGPKDREGPSPKSWYARLRDVFPVGAEVADPIWGARCEHGGLAASTPVKAAAAQLDLRDPLPVWLERGPPAEPRPPRPLAPSALGEDDAPDPPFPPGAGSDAARRGTLVHKLLERLPEVVPDARESAGSAWLERHAADLGNEDRAAMLGSAMAVLGNPAWADLFAPDSLAEVPVAAVVGGQVVAGTIDRLVIEPTRIRVVDYKSARRPPESLDKVPKGVLRQMGAYAAALEATFPGRDVEVALLYTAVPLLIEVPAEVLALHKPDLTVRE</sequence>
<evidence type="ECO:0000256" key="5">
    <source>
        <dbReference type="ARBA" id="ARBA00022806"/>
    </source>
</evidence>
<reference evidence="19 20" key="1">
    <citation type="journal article" date="2015" name="G3 (Bethesda)">
        <title>Insights into Ongoing Evolution of the Hexachlorocyclohexane Catabolic Pathway from Comparative Genomics of Ten Sphingomonadaceae Strains.</title>
        <authorList>
            <person name="Pearce S.L."/>
            <person name="Oakeshott J.G."/>
            <person name="Pandey G."/>
        </authorList>
    </citation>
    <scope>NUCLEOTIDE SEQUENCE [LARGE SCALE GENOMIC DNA]</scope>
    <source>
        <strain evidence="19 20">LL02</strain>
    </source>
</reference>
<feature type="region of interest" description="Disordered" evidence="16">
    <location>
        <begin position="839"/>
        <end position="862"/>
    </location>
</feature>
<dbReference type="GO" id="GO:0005829">
    <property type="term" value="C:cytosol"/>
    <property type="evidence" value="ECO:0007669"/>
    <property type="project" value="TreeGrafter"/>
</dbReference>
<dbReference type="Gene3D" id="3.90.320.10">
    <property type="match status" value="1"/>
</dbReference>
<dbReference type="Pfam" id="PF12705">
    <property type="entry name" value="PDDEXK_1"/>
    <property type="match status" value="1"/>
</dbReference>
<dbReference type="InterPro" id="IPR011604">
    <property type="entry name" value="PDDEXK-like_dom_sf"/>
</dbReference>
<keyword evidence="10" id="KW-0413">Isomerase</keyword>
<accession>A0A0J7Y5D5</accession>
<dbReference type="GO" id="GO:0004527">
    <property type="term" value="F:exonuclease activity"/>
    <property type="evidence" value="ECO:0007669"/>
    <property type="project" value="UniProtKB-KW"/>
</dbReference>
<dbReference type="GO" id="GO:0000725">
    <property type="term" value="P:recombinational repair"/>
    <property type="evidence" value="ECO:0007669"/>
    <property type="project" value="TreeGrafter"/>
</dbReference>
<name>A0A0J7Y5D5_9SPHN</name>
<dbReference type="PROSITE" id="PS51217">
    <property type="entry name" value="UVRD_HELICASE_CTER"/>
    <property type="match status" value="1"/>
</dbReference>
<dbReference type="SUPFAM" id="SSF52980">
    <property type="entry name" value="Restriction endonuclease-like"/>
    <property type="match status" value="1"/>
</dbReference>
<dbReference type="NCBIfam" id="TIGR02784">
    <property type="entry name" value="addA_alphas"/>
    <property type="match status" value="1"/>
</dbReference>
<evidence type="ECO:0000313" key="20">
    <source>
        <dbReference type="Proteomes" id="UP000052268"/>
    </source>
</evidence>
<feature type="compositionally biased region" description="Acidic residues" evidence="16">
    <location>
        <begin position="560"/>
        <end position="574"/>
    </location>
</feature>
<evidence type="ECO:0000256" key="7">
    <source>
        <dbReference type="ARBA" id="ARBA00022840"/>
    </source>
</evidence>
<dbReference type="InterPro" id="IPR011335">
    <property type="entry name" value="Restrct_endonuc-II-like"/>
</dbReference>
<dbReference type="GO" id="GO:0033202">
    <property type="term" value="C:DNA helicase complex"/>
    <property type="evidence" value="ECO:0007669"/>
    <property type="project" value="TreeGrafter"/>
</dbReference>
<dbReference type="PANTHER" id="PTHR11070:SF2">
    <property type="entry name" value="ATP-DEPENDENT DNA HELICASE SRS2"/>
    <property type="match status" value="1"/>
</dbReference>
<dbReference type="PATRIC" id="fig|1114963.3.peg.373"/>
<dbReference type="Pfam" id="PF00580">
    <property type="entry name" value="UvrD-helicase"/>
    <property type="match status" value="1"/>
</dbReference>
<dbReference type="OrthoDB" id="9810135at2"/>
<evidence type="ECO:0000313" key="19">
    <source>
        <dbReference type="EMBL" id="KMS59099.1"/>
    </source>
</evidence>
<keyword evidence="8" id="KW-0238">DNA-binding</keyword>
<evidence type="ECO:0000256" key="8">
    <source>
        <dbReference type="ARBA" id="ARBA00023125"/>
    </source>
</evidence>
<evidence type="ECO:0000256" key="9">
    <source>
        <dbReference type="ARBA" id="ARBA00023204"/>
    </source>
</evidence>
<dbReference type="Gene3D" id="1.10.486.10">
    <property type="entry name" value="PCRA, domain 4"/>
    <property type="match status" value="1"/>
</dbReference>
<evidence type="ECO:0000256" key="12">
    <source>
        <dbReference type="ARBA" id="ARBA00034808"/>
    </source>
</evidence>
<dbReference type="InterPro" id="IPR014016">
    <property type="entry name" value="UvrD-like_ATP-bd"/>
</dbReference>
<dbReference type="EMBL" id="JACU01000002">
    <property type="protein sequence ID" value="KMS59099.1"/>
    <property type="molecule type" value="Genomic_DNA"/>
</dbReference>
<dbReference type="GO" id="GO:0005524">
    <property type="term" value="F:ATP binding"/>
    <property type="evidence" value="ECO:0007669"/>
    <property type="project" value="UniProtKB-UniRule"/>
</dbReference>
<dbReference type="SUPFAM" id="SSF52540">
    <property type="entry name" value="P-loop containing nucleoside triphosphate hydrolases"/>
    <property type="match status" value="1"/>
</dbReference>